<dbReference type="Proteomes" id="UP000007089">
    <property type="component" value="Chromosome"/>
</dbReference>
<evidence type="ECO:0000313" key="4">
    <source>
        <dbReference type="Proteomes" id="UP000007089"/>
    </source>
</evidence>
<evidence type="ECO:0000313" key="3">
    <source>
        <dbReference type="EMBL" id="ACL65801.1"/>
    </source>
</evidence>
<gene>
    <name evidence="3" type="ordered locus">A2cp1_2463</name>
</gene>
<dbReference type="Gene3D" id="1.25.40.10">
    <property type="entry name" value="Tetratricopeptide repeat domain"/>
    <property type="match status" value="1"/>
</dbReference>
<feature type="compositionally biased region" description="Pro residues" evidence="1">
    <location>
        <begin position="1"/>
        <end position="10"/>
    </location>
</feature>
<dbReference type="EMBL" id="CP001359">
    <property type="protein sequence ID" value="ACL65801.1"/>
    <property type="molecule type" value="Genomic_DNA"/>
</dbReference>
<feature type="transmembrane region" description="Helical" evidence="2">
    <location>
        <begin position="56"/>
        <end position="75"/>
    </location>
</feature>
<feature type="compositionally biased region" description="Pro residues" evidence="1">
    <location>
        <begin position="374"/>
        <end position="386"/>
    </location>
</feature>
<protein>
    <recommendedName>
        <fullName evidence="5">Tetratricopeptide repeat protein</fullName>
    </recommendedName>
</protein>
<keyword evidence="2" id="KW-0472">Membrane</keyword>
<evidence type="ECO:0000256" key="1">
    <source>
        <dbReference type="SAM" id="MobiDB-lite"/>
    </source>
</evidence>
<dbReference type="HOGENOM" id="CLU_643474_0_0_7"/>
<feature type="compositionally biased region" description="Basic residues" evidence="1">
    <location>
        <begin position="417"/>
        <end position="426"/>
    </location>
</feature>
<evidence type="ECO:0008006" key="5">
    <source>
        <dbReference type="Google" id="ProtNLM"/>
    </source>
</evidence>
<feature type="compositionally biased region" description="Low complexity" evidence="1">
    <location>
        <begin position="388"/>
        <end position="416"/>
    </location>
</feature>
<feature type="compositionally biased region" description="Low complexity" evidence="1">
    <location>
        <begin position="44"/>
        <end position="53"/>
    </location>
</feature>
<keyword evidence="4" id="KW-1185">Reference proteome</keyword>
<organism evidence="3 4">
    <name type="scientific">Anaeromyxobacter dehalogenans (strain ATCC BAA-258 / DSM 21875 / 2CP-1)</name>
    <dbReference type="NCBI Taxonomy" id="455488"/>
    <lineage>
        <taxon>Bacteria</taxon>
        <taxon>Pseudomonadati</taxon>
        <taxon>Myxococcota</taxon>
        <taxon>Myxococcia</taxon>
        <taxon>Myxococcales</taxon>
        <taxon>Cystobacterineae</taxon>
        <taxon>Anaeromyxobacteraceae</taxon>
        <taxon>Anaeromyxobacter</taxon>
    </lineage>
</organism>
<name>B8JBH4_ANAD2</name>
<evidence type="ECO:0000256" key="2">
    <source>
        <dbReference type="SAM" id="Phobius"/>
    </source>
</evidence>
<proteinExistence type="predicted"/>
<dbReference type="InterPro" id="IPR011990">
    <property type="entry name" value="TPR-like_helical_dom_sf"/>
</dbReference>
<dbReference type="KEGG" id="acp:A2cp1_2463"/>
<sequence length="426" mass="42796">MRKPPLPDPAAAPSEDGFVELDDDSYAPPADLDGDGPPRPRVPAPGASRPPGRSRVTLIAGAGVVLLIGAALLAYRAHHRHQALQAGMQRAEELIRLDTAAGYREAADLLEPLAALDPLEAASLRAYALAALHVDYRDDGAGAQAEALLVEPGRAAEVPRWASLASGMLALSRRSLGDATAASAAAQGSPFADALQARIALAAGSLAAAADAAQAAAADRALPAGLALHGDTARRARGDAATARAAYAAALTASPTHPRAAYGLAKLALAGDAPAADAVKALERLTADAAGTPAPERARAALHLAALRIRAGDRAAAAAALDGAGLAPGARDWAGRAAEVEARARGPYRAVAGAPPSVSSACDDDPAVVAAVLPPEPRPEPPPRPAPVRKATAAKAAAKAGTRKTATPAKKPASRTAAKRTSRTAR</sequence>
<keyword evidence="2" id="KW-0812">Transmembrane</keyword>
<dbReference type="AlphaFoldDB" id="B8JBH4"/>
<accession>B8JBH4</accession>
<feature type="region of interest" description="Disordered" evidence="1">
    <location>
        <begin position="1"/>
        <end position="53"/>
    </location>
</feature>
<feature type="region of interest" description="Disordered" evidence="1">
    <location>
        <begin position="372"/>
        <end position="426"/>
    </location>
</feature>
<reference evidence="3" key="1">
    <citation type="submission" date="2009-01" db="EMBL/GenBank/DDBJ databases">
        <title>Complete sequence of Anaeromyxobacter dehalogenans 2CP-1.</title>
        <authorList>
            <consortium name="US DOE Joint Genome Institute"/>
            <person name="Lucas S."/>
            <person name="Copeland A."/>
            <person name="Lapidus A."/>
            <person name="Glavina del Rio T."/>
            <person name="Dalin E."/>
            <person name="Tice H."/>
            <person name="Bruce D."/>
            <person name="Goodwin L."/>
            <person name="Pitluck S."/>
            <person name="Saunders E."/>
            <person name="Brettin T."/>
            <person name="Detter J.C."/>
            <person name="Han C."/>
            <person name="Larimer F."/>
            <person name="Land M."/>
            <person name="Hauser L."/>
            <person name="Kyrpides N."/>
            <person name="Ovchinnikova G."/>
            <person name="Beliaev A.S."/>
            <person name="Richardson P."/>
        </authorList>
    </citation>
    <scope>NUCLEOTIDE SEQUENCE</scope>
    <source>
        <strain evidence="3">2CP-1</strain>
    </source>
</reference>
<dbReference type="RefSeq" id="WP_012633599.1">
    <property type="nucleotide sequence ID" value="NC_011891.1"/>
</dbReference>
<keyword evidence="2" id="KW-1133">Transmembrane helix</keyword>